<evidence type="ECO:0000256" key="4">
    <source>
        <dbReference type="ARBA" id="ARBA00023242"/>
    </source>
</evidence>
<evidence type="ECO:0000256" key="5">
    <source>
        <dbReference type="PIRNR" id="PIRNR023803"/>
    </source>
</evidence>
<evidence type="ECO:0000256" key="6">
    <source>
        <dbReference type="SAM" id="MobiDB-lite"/>
    </source>
</evidence>
<dbReference type="GO" id="GO:0000172">
    <property type="term" value="C:ribonuclease MRP complex"/>
    <property type="evidence" value="ECO:0007669"/>
    <property type="project" value="TreeGrafter"/>
</dbReference>
<dbReference type="PANTHER" id="PTHR15441">
    <property type="entry name" value="RIBONUCLEASE P PROTEIN SUBUNIT P14"/>
    <property type="match status" value="1"/>
</dbReference>
<dbReference type="SUPFAM" id="SSF160350">
    <property type="entry name" value="Rnp2-like"/>
    <property type="match status" value="1"/>
</dbReference>
<gene>
    <name evidence="7" type="primary">POP5</name>
    <name evidence="7" type="ORF">SLS62_003978</name>
</gene>
<comment type="function">
    <text evidence="5">Component of ribonuclease P, a protein complex that generates mature tRNA molecules by cleaving their 5'-ends.</text>
</comment>
<evidence type="ECO:0000256" key="2">
    <source>
        <dbReference type="ARBA" id="ARBA00010800"/>
    </source>
</evidence>
<organism evidence="7 8">
    <name type="scientific">Diatrype stigma</name>
    <dbReference type="NCBI Taxonomy" id="117547"/>
    <lineage>
        <taxon>Eukaryota</taxon>
        <taxon>Fungi</taxon>
        <taxon>Dikarya</taxon>
        <taxon>Ascomycota</taxon>
        <taxon>Pezizomycotina</taxon>
        <taxon>Sordariomycetes</taxon>
        <taxon>Xylariomycetidae</taxon>
        <taxon>Xylariales</taxon>
        <taxon>Diatrypaceae</taxon>
        <taxon>Diatrype</taxon>
    </lineage>
</organism>
<evidence type="ECO:0000256" key="3">
    <source>
        <dbReference type="ARBA" id="ARBA00022694"/>
    </source>
</evidence>
<dbReference type="EC" id="3.1.26.5" evidence="5"/>
<accession>A0AAN9UVU1</accession>
<dbReference type="AlphaFoldDB" id="A0AAN9UVU1"/>
<sequence>MVRIKERYLLVNLLYPSELGTKPGVPDLVALNQPTTDALSPQALLRGIRAEVANLFGDYGSGAVEGGSLAHITSHDLLVKYLSPATSTFILRVSRAHFRLVWAALTFMGCVPVRNGKPCTFRVVHVSGTIRKVEEEAVRRARNLCFAVRDGQSEKVEDPLGNLFSSTASKRPTREVTMRGVPADEGDGSDAEMGEASDG</sequence>
<dbReference type="Proteomes" id="UP001320420">
    <property type="component" value="Unassembled WGS sequence"/>
</dbReference>
<comment type="similarity">
    <text evidence="2 5">Belongs to the eukaryotic/archaeal RNase P protein component 2 family.</text>
</comment>
<feature type="compositionally biased region" description="Acidic residues" evidence="6">
    <location>
        <begin position="184"/>
        <end position="199"/>
    </location>
</feature>
<proteinExistence type="inferred from homology"/>
<dbReference type="Gene3D" id="3.30.70.3250">
    <property type="entry name" value="Ribonuclease P, Pop5 subunit"/>
    <property type="match status" value="1"/>
</dbReference>
<dbReference type="InterPro" id="IPR038085">
    <property type="entry name" value="Rnp2-like_sf"/>
</dbReference>
<dbReference type="GO" id="GO:0005730">
    <property type="term" value="C:nucleolus"/>
    <property type="evidence" value="ECO:0007669"/>
    <property type="project" value="TreeGrafter"/>
</dbReference>
<evidence type="ECO:0000313" key="7">
    <source>
        <dbReference type="EMBL" id="KAK7754132.1"/>
    </source>
</evidence>
<dbReference type="InterPro" id="IPR016819">
    <property type="entry name" value="RNase_P/MRP_POP5"/>
</dbReference>
<name>A0AAN9UVU1_9PEZI</name>
<comment type="caution">
    <text evidence="7">The sequence shown here is derived from an EMBL/GenBank/DDBJ whole genome shotgun (WGS) entry which is preliminary data.</text>
</comment>
<comment type="subcellular location">
    <subcellularLocation>
        <location evidence="1">Nucleus</location>
    </subcellularLocation>
</comment>
<comment type="catalytic activity">
    <reaction evidence="5">
        <text>Endonucleolytic cleavage of RNA, removing 5'-extranucleotides from tRNA precursor.</text>
        <dbReference type="EC" id="3.1.26.5"/>
    </reaction>
</comment>
<dbReference type="PIRSF" id="PIRSF023803">
    <property type="entry name" value="Ribonuclease_P_prd"/>
    <property type="match status" value="1"/>
</dbReference>
<dbReference type="GO" id="GO:0004526">
    <property type="term" value="F:ribonuclease P activity"/>
    <property type="evidence" value="ECO:0007669"/>
    <property type="project" value="UniProtKB-EC"/>
</dbReference>
<dbReference type="Pfam" id="PF01900">
    <property type="entry name" value="RNase_P_Rpp14"/>
    <property type="match status" value="1"/>
</dbReference>
<evidence type="ECO:0000256" key="1">
    <source>
        <dbReference type="ARBA" id="ARBA00004123"/>
    </source>
</evidence>
<protein>
    <recommendedName>
        <fullName evidence="5">Ribonuclease P/MRP protein subunit POP5</fullName>
        <ecNumber evidence="5">3.1.26.5</ecNumber>
    </recommendedName>
</protein>
<keyword evidence="4" id="KW-0539">Nucleus</keyword>
<evidence type="ECO:0000313" key="8">
    <source>
        <dbReference type="Proteomes" id="UP001320420"/>
    </source>
</evidence>
<dbReference type="GO" id="GO:0030681">
    <property type="term" value="C:multimeric ribonuclease P complex"/>
    <property type="evidence" value="ECO:0007669"/>
    <property type="project" value="TreeGrafter"/>
</dbReference>
<dbReference type="InterPro" id="IPR002759">
    <property type="entry name" value="Pop5/Rpp14/Rnp2-like"/>
</dbReference>
<dbReference type="GO" id="GO:0001682">
    <property type="term" value="P:tRNA 5'-leader removal"/>
    <property type="evidence" value="ECO:0007669"/>
    <property type="project" value="InterPro"/>
</dbReference>
<dbReference type="GO" id="GO:0033204">
    <property type="term" value="F:ribonuclease P RNA binding"/>
    <property type="evidence" value="ECO:0007669"/>
    <property type="project" value="InterPro"/>
</dbReference>
<reference evidence="7 8" key="1">
    <citation type="submission" date="2024-02" db="EMBL/GenBank/DDBJ databases">
        <title>De novo assembly and annotation of 12 fungi associated with fruit tree decline syndrome in Ontario, Canada.</title>
        <authorList>
            <person name="Sulman M."/>
            <person name="Ellouze W."/>
            <person name="Ilyukhin E."/>
        </authorList>
    </citation>
    <scope>NUCLEOTIDE SEQUENCE [LARGE SCALE GENOMIC DNA]</scope>
    <source>
        <strain evidence="7 8">M11/M66-122</strain>
    </source>
</reference>
<feature type="region of interest" description="Disordered" evidence="6">
    <location>
        <begin position="159"/>
        <end position="199"/>
    </location>
</feature>
<keyword evidence="3 5" id="KW-0819">tRNA processing</keyword>
<keyword evidence="8" id="KW-1185">Reference proteome</keyword>
<dbReference type="PANTHER" id="PTHR15441:SF2">
    <property type="entry name" value="RIBONUCLEASE P_MRP PROTEIN SUBUNIT POP5"/>
    <property type="match status" value="1"/>
</dbReference>
<dbReference type="EMBL" id="JAKJXP020000023">
    <property type="protein sequence ID" value="KAK7754132.1"/>
    <property type="molecule type" value="Genomic_DNA"/>
</dbReference>